<reference evidence="1" key="2">
    <citation type="submission" date="2020-10" db="EMBL/GenBank/DDBJ databases">
        <authorList>
            <person name="Cooper E.A."/>
            <person name="Brenton Z.W."/>
            <person name="Flinn B.S."/>
            <person name="Jenkins J."/>
            <person name="Shu S."/>
            <person name="Flowers D."/>
            <person name="Luo F."/>
            <person name="Wang Y."/>
            <person name="Xia P."/>
            <person name="Barry K."/>
            <person name="Daum C."/>
            <person name="Lipzen A."/>
            <person name="Yoshinaga Y."/>
            <person name="Schmutz J."/>
            <person name="Saski C."/>
            <person name="Vermerris W."/>
            <person name="Kresovich S."/>
        </authorList>
    </citation>
    <scope>NUCLEOTIDE SEQUENCE</scope>
</reference>
<gene>
    <name evidence="1" type="ORF">BDA96_07G172900</name>
</gene>
<evidence type="ECO:0000313" key="1">
    <source>
        <dbReference type="EMBL" id="KAG0524010.1"/>
    </source>
</evidence>
<organism evidence="1 2">
    <name type="scientific">Sorghum bicolor</name>
    <name type="common">Sorghum</name>
    <name type="synonym">Sorghum vulgare</name>
    <dbReference type="NCBI Taxonomy" id="4558"/>
    <lineage>
        <taxon>Eukaryota</taxon>
        <taxon>Viridiplantae</taxon>
        <taxon>Streptophyta</taxon>
        <taxon>Embryophyta</taxon>
        <taxon>Tracheophyta</taxon>
        <taxon>Spermatophyta</taxon>
        <taxon>Magnoliopsida</taxon>
        <taxon>Liliopsida</taxon>
        <taxon>Poales</taxon>
        <taxon>Poaceae</taxon>
        <taxon>PACMAD clade</taxon>
        <taxon>Panicoideae</taxon>
        <taxon>Andropogonodae</taxon>
        <taxon>Andropogoneae</taxon>
        <taxon>Sorghinae</taxon>
        <taxon>Sorghum</taxon>
    </lineage>
</organism>
<dbReference type="EMBL" id="CM027686">
    <property type="protein sequence ID" value="KAG0524010.1"/>
    <property type="molecule type" value="Genomic_DNA"/>
</dbReference>
<name>A0A921QNY0_SORBI</name>
<sequence>MHGLFLADGGGGSARMDCPHQLPPLPPLCCVANMAALLVAVEDVAQAHGAPPSTAGVHPRHFLPVNRKPNRTEIAVYSVFGCGFGYGFCGIRCSVSASVLY</sequence>
<evidence type="ECO:0000313" key="2">
    <source>
        <dbReference type="Proteomes" id="UP000807115"/>
    </source>
</evidence>
<comment type="caution">
    <text evidence="1">The sequence shown here is derived from an EMBL/GenBank/DDBJ whole genome shotgun (WGS) entry which is preliminary data.</text>
</comment>
<reference evidence="1" key="1">
    <citation type="journal article" date="2019" name="BMC Genomics">
        <title>A new reference genome for Sorghum bicolor reveals high levels of sequence similarity between sweet and grain genotypes: implications for the genetics of sugar metabolism.</title>
        <authorList>
            <person name="Cooper E.A."/>
            <person name="Brenton Z.W."/>
            <person name="Flinn B.S."/>
            <person name="Jenkins J."/>
            <person name="Shu S."/>
            <person name="Flowers D."/>
            <person name="Luo F."/>
            <person name="Wang Y."/>
            <person name="Xia P."/>
            <person name="Barry K."/>
            <person name="Daum C."/>
            <person name="Lipzen A."/>
            <person name="Yoshinaga Y."/>
            <person name="Schmutz J."/>
            <person name="Saski C."/>
            <person name="Vermerris W."/>
            <person name="Kresovich S."/>
        </authorList>
    </citation>
    <scope>NUCLEOTIDE SEQUENCE</scope>
</reference>
<protein>
    <submittedName>
        <fullName evidence="1">Uncharacterized protein</fullName>
    </submittedName>
</protein>
<proteinExistence type="predicted"/>
<accession>A0A921QNY0</accession>
<dbReference type="Proteomes" id="UP000807115">
    <property type="component" value="Chromosome 7"/>
</dbReference>
<dbReference type="AlphaFoldDB" id="A0A921QNY0"/>